<reference evidence="3" key="1">
    <citation type="journal article" date="2019" name="Int. J. Syst. Evol. Microbiol.">
        <title>The Global Catalogue of Microorganisms (GCM) 10K type strain sequencing project: providing services to taxonomists for standard genome sequencing and annotation.</title>
        <authorList>
            <consortium name="The Broad Institute Genomics Platform"/>
            <consortium name="The Broad Institute Genome Sequencing Center for Infectious Disease"/>
            <person name="Wu L."/>
            <person name="Ma J."/>
        </authorList>
    </citation>
    <scope>NUCLEOTIDE SEQUENCE [LARGE SCALE GENOMIC DNA]</scope>
    <source>
        <strain evidence="3">CCUG 59778</strain>
    </source>
</reference>
<dbReference type="Gene3D" id="2.60.120.380">
    <property type="match status" value="1"/>
</dbReference>
<comment type="caution">
    <text evidence="2">The sequence shown here is derived from an EMBL/GenBank/DDBJ whole genome shotgun (WGS) entry which is preliminary data.</text>
</comment>
<organism evidence="2 3">
    <name type="scientific">Actinokineospora guangxiensis</name>
    <dbReference type="NCBI Taxonomy" id="1490288"/>
    <lineage>
        <taxon>Bacteria</taxon>
        <taxon>Bacillati</taxon>
        <taxon>Actinomycetota</taxon>
        <taxon>Actinomycetes</taxon>
        <taxon>Pseudonocardiales</taxon>
        <taxon>Pseudonocardiaceae</taxon>
        <taxon>Actinokineospora</taxon>
    </lineage>
</organism>
<feature type="compositionally biased region" description="Polar residues" evidence="1">
    <location>
        <begin position="8"/>
        <end position="22"/>
    </location>
</feature>
<evidence type="ECO:0000256" key="1">
    <source>
        <dbReference type="SAM" id="MobiDB-lite"/>
    </source>
</evidence>
<dbReference type="RefSeq" id="WP_378248854.1">
    <property type="nucleotide sequence ID" value="NZ_JBHSKF010000009.1"/>
</dbReference>
<dbReference type="EMBL" id="JBHSKF010000009">
    <property type="protein sequence ID" value="MFC5289007.1"/>
    <property type="molecule type" value="Genomic_DNA"/>
</dbReference>
<evidence type="ECO:0000313" key="2">
    <source>
        <dbReference type="EMBL" id="MFC5289007.1"/>
    </source>
</evidence>
<sequence>MAGGGRQIQPNGSFYQSTSSGTHRACLTGPSGADFDLYPQRWSGSAWTSVAGGTTPAASEAVSYNGSPGYYRWVVLAYSGSGSSTLTTARP</sequence>
<gene>
    <name evidence="2" type="ORF">ACFPM7_18295</name>
</gene>
<evidence type="ECO:0000313" key="3">
    <source>
        <dbReference type="Proteomes" id="UP001596157"/>
    </source>
</evidence>
<protein>
    <submittedName>
        <fullName evidence="2">Uncharacterized protein</fullName>
    </submittedName>
</protein>
<keyword evidence="3" id="KW-1185">Reference proteome</keyword>
<dbReference type="Proteomes" id="UP001596157">
    <property type="component" value="Unassembled WGS sequence"/>
</dbReference>
<feature type="region of interest" description="Disordered" evidence="1">
    <location>
        <begin position="1"/>
        <end position="26"/>
    </location>
</feature>
<accession>A0ABW0ENK1</accession>
<name>A0ABW0ENK1_9PSEU</name>
<proteinExistence type="predicted"/>